<feature type="compositionally biased region" description="Gly residues" evidence="1">
    <location>
        <begin position="24"/>
        <end position="39"/>
    </location>
</feature>
<dbReference type="GeneID" id="40263695"/>
<dbReference type="KEGG" id="nvr:FEJ81_00450"/>
<reference evidence="3" key="1">
    <citation type="submission" date="2019-05" db="EMBL/GenBank/DDBJ databases">
        <title>Genome sequence and methylation pattern of the halophilic Archaeon Natrinema versiforme BOL5-4.</title>
        <authorList>
            <person name="DasSarma P."/>
            <person name="Anton B.P."/>
            <person name="DasSarma S.L."/>
            <person name="Martinez F.L."/>
            <person name="Guzman D."/>
            <person name="Roberts R.J."/>
            <person name="DasSarma S."/>
        </authorList>
    </citation>
    <scope>NUCLEOTIDE SEQUENCE [LARGE SCALE GENOMIC DNA]</scope>
    <source>
        <strain evidence="3">BOL5-4</strain>
    </source>
</reference>
<evidence type="ECO:0000313" key="3">
    <source>
        <dbReference type="Proteomes" id="UP000302218"/>
    </source>
</evidence>
<dbReference type="AlphaFoldDB" id="A0A4V1FX83"/>
<feature type="region of interest" description="Disordered" evidence="1">
    <location>
        <begin position="21"/>
        <end position="58"/>
    </location>
</feature>
<accession>A0A4V1FX83</accession>
<dbReference type="Proteomes" id="UP000302218">
    <property type="component" value="Chromosome"/>
</dbReference>
<proteinExistence type="predicted"/>
<sequence>MNELPRRRLLAATGTALTGAVAGCMGGDDGNGDGGNGNGDGDESADPETGSETTEAASGTLLGEISLENVDDEAHTIDVIVEFGDGPEHWSTNELAENDGAELERNWPTEPGSFSVMFRLDGGEPTQVTPARWNNPDCVNVFAMIGRNGELTVPSTTDGGPCGDGDATLDDAEE</sequence>
<dbReference type="OrthoDB" id="205445at2157"/>
<feature type="region of interest" description="Disordered" evidence="1">
    <location>
        <begin position="151"/>
        <end position="174"/>
    </location>
</feature>
<evidence type="ECO:0000256" key="1">
    <source>
        <dbReference type="SAM" id="MobiDB-lite"/>
    </source>
</evidence>
<name>A0A4V1FX83_9EURY</name>
<dbReference type="EMBL" id="CP040330">
    <property type="protein sequence ID" value="QCS40884.1"/>
    <property type="molecule type" value="Genomic_DNA"/>
</dbReference>
<gene>
    <name evidence="2" type="ORF">FEJ81_00450</name>
</gene>
<protein>
    <submittedName>
        <fullName evidence="2">Uncharacterized protein</fullName>
    </submittedName>
</protein>
<dbReference type="PROSITE" id="PS51257">
    <property type="entry name" value="PROKAR_LIPOPROTEIN"/>
    <property type="match status" value="1"/>
</dbReference>
<organism evidence="2 3">
    <name type="scientific">Natrinema versiforme</name>
    <dbReference type="NCBI Taxonomy" id="88724"/>
    <lineage>
        <taxon>Archaea</taxon>
        <taxon>Methanobacteriati</taxon>
        <taxon>Methanobacteriota</taxon>
        <taxon>Stenosarchaea group</taxon>
        <taxon>Halobacteria</taxon>
        <taxon>Halobacteriales</taxon>
        <taxon>Natrialbaceae</taxon>
        <taxon>Natrinema</taxon>
    </lineage>
</organism>
<dbReference type="RefSeq" id="WP_138243411.1">
    <property type="nucleotide sequence ID" value="NZ_CP040330.1"/>
</dbReference>
<evidence type="ECO:0000313" key="2">
    <source>
        <dbReference type="EMBL" id="QCS40884.1"/>
    </source>
</evidence>